<accession>A0A937D9T6</accession>
<dbReference type="GO" id="GO:0000287">
    <property type="term" value="F:magnesium ion binding"/>
    <property type="evidence" value="ECO:0007669"/>
    <property type="project" value="InterPro"/>
</dbReference>
<evidence type="ECO:0000256" key="1">
    <source>
        <dbReference type="ARBA" id="ARBA00022679"/>
    </source>
</evidence>
<reference evidence="3" key="1">
    <citation type="submission" date="2021-01" db="EMBL/GenBank/DDBJ databases">
        <authorList>
            <person name="Zhong Y.L."/>
        </authorList>
    </citation>
    <scope>NUCLEOTIDE SEQUENCE</scope>
    <source>
        <strain evidence="3">KCTC 23302</strain>
    </source>
</reference>
<dbReference type="RefSeq" id="WP_201915934.1">
    <property type="nucleotide sequence ID" value="NZ_BAABAX010000001.1"/>
</dbReference>
<evidence type="ECO:0000313" key="4">
    <source>
        <dbReference type="Proteomes" id="UP000651057"/>
    </source>
</evidence>
<dbReference type="AlphaFoldDB" id="A0A937D9T6"/>
<feature type="domain" description="4'-phosphopantetheinyl transferase" evidence="2">
    <location>
        <begin position="103"/>
        <end position="161"/>
    </location>
</feature>
<dbReference type="InterPro" id="IPR008278">
    <property type="entry name" value="4-PPantetheinyl_Trfase_dom"/>
</dbReference>
<sequence>MPLYKIITVDQGTNILIWKIEESYEDLCKDIDLTSHCKDRVSNMKSDIHRRGFMSVRHLLAIQGYTDHDLYYDEAGKPHLKDGKQISISHSFIFATIIISDRPVGIDIEKQREKIRKIAHKFINTGEETYLEDQKLDKTRALTIIWGAKESLYKLYATAGLSFEQHIYIPAFTMDHPFLFGVINYNQEITHYDLTYMEFEGFTCVYALPSI</sequence>
<dbReference type="Pfam" id="PF01648">
    <property type="entry name" value="ACPS"/>
    <property type="match status" value="1"/>
</dbReference>
<dbReference type="Gene3D" id="3.90.470.20">
    <property type="entry name" value="4'-phosphopantetheinyl transferase domain"/>
    <property type="match status" value="2"/>
</dbReference>
<dbReference type="Proteomes" id="UP000651057">
    <property type="component" value="Unassembled WGS sequence"/>
</dbReference>
<keyword evidence="1 3" id="KW-0808">Transferase</keyword>
<dbReference type="EMBL" id="JAERQJ010000001">
    <property type="protein sequence ID" value="MBL0681941.1"/>
    <property type="molecule type" value="Genomic_DNA"/>
</dbReference>
<gene>
    <name evidence="3" type="ORF">JJQ60_00290</name>
</gene>
<dbReference type="GO" id="GO:0008897">
    <property type="term" value="F:holo-[acyl-carrier-protein] synthase activity"/>
    <property type="evidence" value="ECO:0007669"/>
    <property type="project" value="InterPro"/>
</dbReference>
<keyword evidence="4" id="KW-1185">Reference proteome</keyword>
<name>A0A937D9T6_9FLAO</name>
<dbReference type="InterPro" id="IPR037143">
    <property type="entry name" value="4-PPantetheinyl_Trfase_dom_sf"/>
</dbReference>
<protein>
    <submittedName>
        <fullName evidence="3">4'-phosphopantetheinyl transferase superfamily protein</fullName>
    </submittedName>
</protein>
<dbReference type="SUPFAM" id="SSF56214">
    <property type="entry name" value="4'-phosphopantetheinyl transferase"/>
    <property type="match status" value="1"/>
</dbReference>
<comment type="caution">
    <text evidence="3">The sequence shown here is derived from an EMBL/GenBank/DDBJ whole genome shotgun (WGS) entry which is preliminary data.</text>
</comment>
<evidence type="ECO:0000313" key="3">
    <source>
        <dbReference type="EMBL" id="MBL0681941.1"/>
    </source>
</evidence>
<organism evidence="3 4">
    <name type="scientific">Aquimarina mytili</name>
    <dbReference type="NCBI Taxonomy" id="874423"/>
    <lineage>
        <taxon>Bacteria</taxon>
        <taxon>Pseudomonadati</taxon>
        <taxon>Bacteroidota</taxon>
        <taxon>Flavobacteriia</taxon>
        <taxon>Flavobacteriales</taxon>
        <taxon>Flavobacteriaceae</taxon>
        <taxon>Aquimarina</taxon>
    </lineage>
</organism>
<proteinExistence type="predicted"/>
<evidence type="ECO:0000259" key="2">
    <source>
        <dbReference type="Pfam" id="PF01648"/>
    </source>
</evidence>